<dbReference type="Proteomes" id="UP001055955">
    <property type="component" value="Chromosome"/>
</dbReference>
<name>A0ABY5DM73_9GAMM</name>
<reference evidence="1 2" key="1">
    <citation type="journal article" date="2022" name="Nat. Microbiol.">
        <title>The microbiome of a bacterivorous marine choanoflagellate contains a resource-demanding obligate bacterial associate.</title>
        <authorList>
            <person name="Needham D.M."/>
            <person name="Poirier C."/>
            <person name="Bachy C."/>
            <person name="George E.E."/>
            <person name="Wilken S."/>
            <person name="Yung C.C.M."/>
            <person name="Limardo A.J."/>
            <person name="Morando M."/>
            <person name="Sudek L."/>
            <person name="Malmstrom R.R."/>
            <person name="Keeling P.J."/>
            <person name="Santoro A.E."/>
            <person name="Worden A.Z."/>
        </authorList>
    </citation>
    <scope>NUCLEOTIDE SEQUENCE [LARGE SCALE GENOMIC DNA]</scope>
    <source>
        <strain evidence="1 2">Comchoano-1</strain>
    </source>
</reference>
<gene>
    <name evidence="1" type="ORF">MMH89_01235</name>
</gene>
<protein>
    <recommendedName>
        <fullName evidence="3">Phosphohydrolase</fullName>
    </recommendedName>
</protein>
<organism evidence="1 2">
    <name type="scientific">Candidatus Comchoanobacter bicostacola</name>
    <dbReference type="NCBI Taxonomy" id="2919598"/>
    <lineage>
        <taxon>Bacteria</taxon>
        <taxon>Pseudomonadati</taxon>
        <taxon>Pseudomonadota</taxon>
        <taxon>Gammaproteobacteria</taxon>
        <taxon>Candidatus Comchoanobacterales</taxon>
        <taxon>Candidatus Comchoanobacteraceae</taxon>
        <taxon>Candidatus Comchoanobacter</taxon>
    </lineage>
</organism>
<evidence type="ECO:0008006" key="3">
    <source>
        <dbReference type="Google" id="ProtNLM"/>
    </source>
</evidence>
<sequence length="375" mass="42162">MDFFLSKSADSVPSEPLPIFKVIQPYQVELISGYGPLLKKVSDAVGVPEQVFDMVYKPMFKSLVLFCQHLPMDQKQKDQCFYEHGLKRAAATIIYYAPLIKSNNGYGFDSDRLMYALCSAAMLHGVGNILQQISVEQTDRSGFYLKTWYPNISIMEEGFYRIRPTRVSPQAFIDKMNLIYAQVILPSEGLAWIMEDPRLYLIWEKALIDFNSGFDELEAEIVIKEAHDLDEIFDLSIERLSLEAAELAEAEKFWSWLKEQVEKQQDGSPQKGVSYENLTNGVHFDLDQAINLYATSNNGGVLLKRRIKETVGRLGVGVVSGNYLVVDSGTGLLEKDMGSVYSVQSQSAITSSEQFCARVGGVALQFMLGHTSHKK</sequence>
<evidence type="ECO:0000313" key="2">
    <source>
        <dbReference type="Proteomes" id="UP001055955"/>
    </source>
</evidence>
<dbReference type="EMBL" id="CP092900">
    <property type="protein sequence ID" value="UTC24777.1"/>
    <property type="molecule type" value="Genomic_DNA"/>
</dbReference>
<keyword evidence="2" id="KW-1185">Reference proteome</keyword>
<dbReference type="Gene3D" id="1.10.3210.40">
    <property type="match status" value="1"/>
</dbReference>
<accession>A0ABY5DM73</accession>
<proteinExistence type="predicted"/>
<evidence type="ECO:0000313" key="1">
    <source>
        <dbReference type="EMBL" id="UTC24777.1"/>
    </source>
</evidence>
<dbReference type="RefSeq" id="WP_258568566.1">
    <property type="nucleotide sequence ID" value="NZ_CP092900.1"/>
</dbReference>